<feature type="disulfide bond" evidence="6">
    <location>
        <begin position="448"/>
        <end position="458"/>
    </location>
</feature>
<feature type="disulfide bond" evidence="6">
    <location>
        <begin position="513"/>
        <end position="522"/>
    </location>
</feature>
<dbReference type="InterPro" id="IPR000742">
    <property type="entry name" value="EGF"/>
</dbReference>
<feature type="disulfide bond" evidence="6">
    <location>
        <begin position="430"/>
        <end position="439"/>
    </location>
</feature>
<dbReference type="Proteomes" id="UP000504629">
    <property type="component" value="Unplaced"/>
</dbReference>
<feature type="domain" description="EGF-like" evidence="10">
    <location>
        <begin position="444"/>
        <end position="485"/>
    </location>
</feature>
<evidence type="ECO:0000256" key="5">
    <source>
        <dbReference type="ARBA" id="ARBA00023180"/>
    </source>
</evidence>
<keyword evidence="8" id="KW-1133">Transmembrane helix</keyword>
<feature type="disulfide bond" evidence="6">
    <location>
        <begin position="551"/>
        <end position="560"/>
    </location>
</feature>
<feature type="chain" id="PRO_5026983304" evidence="9">
    <location>
        <begin position="38"/>
        <end position="741"/>
    </location>
</feature>
<feature type="domain" description="EGF-like" evidence="10">
    <location>
        <begin position="525"/>
        <end position="561"/>
    </location>
</feature>
<reference evidence="12" key="1">
    <citation type="submission" date="2025-08" db="UniProtKB">
        <authorList>
            <consortium name="RefSeq"/>
        </authorList>
    </citation>
    <scope>IDENTIFICATION</scope>
    <source>
        <tissue evidence="12">Silk gland</tissue>
    </source>
</reference>
<dbReference type="SUPFAM" id="SSF57184">
    <property type="entry name" value="Growth factor receptor domain"/>
    <property type="match status" value="1"/>
</dbReference>
<dbReference type="OrthoDB" id="283575at2759"/>
<feature type="domain" description="EGF-like" evidence="10">
    <location>
        <begin position="401"/>
        <end position="440"/>
    </location>
</feature>
<dbReference type="InterPro" id="IPR051022">
    <property type="entry name" value="Notch_Cell-Fate_Det"/>
</dbReference>
<feature type="region of interest" description="Disordered" evidence="7">
    <location>
        <begin position="695"/>
        <end position="717"/>
    </location>
</feature>
<dbReference type="PROSITE" id="PS01187">
    <property type="entry name" value="EGF_CA"/>
    <property type="match status" value="1"/>
</dbReference>
<dbReference type="KEGG" id="bman:114248768"/>
<dbReference type="InterPro" id="IPR009030">
    <property type="entry name" value="Growth_fac_rcpt_cys_sf"/>
</dbReference>
<evidence type="ECO:0000256" key="7">
    <source>
        <dbReference type="SAM" id="MobiDB-lite"/>
    </source>
</evidence>
<dbReference type="FunFam" id="2.10.25.10:FF:000012">
    <property type="entry name" value="Delta-like protein"/>
    <property type="match status" value="1"/>
</dbReference>
<keyword evidence="4 6" id="KW-1015">Disulfide bond</keyword>
<dbReference type="PROSITE" id="PS00022">
    <property type="entry name" value="EGF_1"/>
    <property type="match status" value="7"/>
</dbReference>
<evidence type="ECO:0000256" key="1">
    <source>
        <dbReference type="ARBA" id="ARBA00022536"/>
    </source>
</evidence>
<keyword evidence="11" id="KW-1185">Reference proteome</keyword>
<keyword evidence="2 9" id="KW-0732">Signal</keyword>
<dbReference type="FunFam" id="2.10.25.10:FF:000321">
    <property type="entry name" value="Protein delta homolog 1"/>
    <property type="match status" value="1"/>
</dbReference>
<organism evidence="11 12">
    <name type="scientific">Bombyx mandarina</name>
    <name type="common">Wild silk moth</name>
    <name type="synonym">Wild silkworm</name>
    <dbReference type="NCBI Taxonomy" id="7092"/>
    <lineage>
        <taxon>Eukaryota</taxon>
        <taxon>Metazoa</taxon>
        <taxon>Ecdysozoa</taxon>
        <taxon>Arthropoda</taxon>
        <taxon>Hexapoda</taxon>
        <taxon>Insecta</taxon>
        <taxon>Pterygota</taxon>
        <taxon>Neoptera</taxon>
        <taxon>Endopterygota</taxon>
        <taxon>Lepidoptera</taxon>
        <taxon>Glossata</taxon>
        <taxon>Ditrysia</taxon>
        <taxon>Bombycoidea</taxon>
        <taxon>Bombycidae</taxon>
        <taxon>Bombycinae</taxon>
        <taxon>Bombyx</taxon>
    </lineage>
</organism>
<dbReference type="GO" id="GO:0005911">
    <property type="term" value="C:cell-cell junction"/>
    <property type="evidence" value="ECO:0007669"/>
    <property type="project" value="UniProtKB-ARBA"/>
</dbReference>
<feature type="disulfide bond" evidence="6">
    <location>
        <begin position="601"/>
        <end position="610"/>
    </location>
</feature>
<dbReference type="GO" id="GO:0007411">
    <property type="term" value="P:axon guidance"/>
    <property type="evidence" value="ECO:0007669"/>
    <property type="project" value="UniProtKB-ARBA"/>
</dbReference>
<feature type="domain" description="EGF-like" evidence="10">
    <location>
        <begin position="487"/>
        <end position="523"/>
    </location>
</feature>
<dbReference type="PRINTS" id="PR00010">
    <property type="entry name" value="EGFBLOOD"/>
</dbReference>
<evidence type="ECO:0000259" key="10">
    <source>
        <dbReference type="PROSITE" id="PS50026"/>
    </source>
</evidence>
<evidence type="ECO:0000256" key="8">
    <source>
        <dbReference type="SAM" id="Phobius"/>
    </source>
</evidence>
<dbReference type="GO" id="GO:0003008">
    <property type="term" value="P:system process"/>
    <property type="evidence" value="ECO:0007669"/>
    <property type="project" value="UniProtKB-ARBA"/>
</dbReference>
<dbReference type="GO" id="GO:0048056">
    <property type="term" value="P:R3/R4 cell differentiation"/>
    <property type="evidence" value="ECO:0007669"/>
    <property type="project" value="UniProtKB-ARBA"/>
</dbReference>
<dbReference type="GO" id="GO:0016318">
    <property type="term" value="P:ommatidial rotation"/>
    <property type="evidence" value="ECO:0007669"/>
    <property type="project" value="UniProtKB-ARBA"/>
</dbReference>
<dbReference type="CDD" id="cd00054">
    <property type="entry name" value="EGF_CA"/>
    <property type="match status" value="5"/>
</dbReference>
<evidence type="ECO:0000256" key="9">
    <source>
        <dbReference type="SAM" id="SignalP"/>
    </source>
</evidence>
<dbReference type="AlphaFoldDB" id="A0A6J2K6R6"/>
<evidence type="ECO:0000256" key="4">
    <source>
        <dbReference type="ARBA" id="ARBA00023157"/>
    </source>
</evidence>
<dbReference type="Gene3D" id="2.10.25.10">
    <property type="entry name" value="Laminin"/>
    <property type="match status" value="6"/>
</dbReference>
<keyword evidence="8" id="KW-0812">Transmembrane</keyword>
<feature type="signal peptide" evidence="9">
    <location>
        <begin position="1"/>
        <end position="37"/>
    </location>
</feature>
<keyword evidence="8" id="KW-0472">Membrane</keyword>
<feature type="disulfide bond" evidence="6">
    <location>
        <begin position="390"/>
        <end position="399"/>
    </location>
</feature>
<feature type="disulfide bond" evidence="6">
    <location>
        <begin position="475"/>
        <end position="484"/>
    </location>
</feature>
<comment type="caution">
    <text evidence="6">Lacks conserved residue(s) required for the propagation of feature annotation.</text>
</comment>
<evidence type="ECO:0000313" key="12">
    <source>
        <dbReference type="RefSeq" id="XP_028037991.1"/>
    </source>
</evidence>
<accession>A0A6J2K6R6</accession>
<feature type="domain" description="EGF-like" evidence="10">
    <location>
        <begin position="317"/>
        <end position="356"/>
    </location>
</feature>
<dbReference type="PROSITE" id="PS50026">
    <property type="entry name" value="EGF_3"/>
    <property type="match status" value="7"/>
</dbReference>
<evidence type="ECO:0000313" key="11">
    <source>
        <dbReference type="Proteomes" id="UP000504629"/>
    </source>
</evidence>
<dbReference type="PANTHER" id="PTHR24049">
    <property type="entry name" value="CRUMBS FAMILY MEMBER"/>
    <property type="match status" value="1"/>
</dbReference>
<feature type="transmembrane region" description="Helical" evidence="8">
    <location>
        <begin position="652"/>
        <end position="677"/>
    </location>
</feature>
<dbReference type="GO" id="GO:0007476">
    <property type="term" value="P:imaginal disc-derived wing morphogenesis"/>
    <property type="evidence" value="ECO:0007669"/>
    <property type="project" value="UniProtKB-ARBA"/>
</dbReference>
<dbReference type="InterPro" id="IPR018097">
    <property type="entry name" value="EGF_Ca-bd_CS"/>
</dbReference>
<feature type="disulfide bond" evidence="6">
    <location>
        <begin position="327"/>
        <end position="344"/>
    </location>
</feature>
<keyword evidence="5" id="KW-0325">Glycoprotein</keyword>
<dbReference type="GO" id="GO:0005509">
    <property type="term" value="F:calcium ion binding"/>
    <property type="evidence" value="ECO:0007669"/>
    <property type="project" value="InterPro"/>
</dbReference>
<proteinExistence type="predicted"/>
<dbReference type="RefSeq" id="XP_028037991.1">
    <property type="nucleotide sequence ID" value="XM_028182190.1"/>
</dbReference>
<gene>
    <name evidence="12" type="primary">LOC114248768</name>
</gene>
<dbReference type="PROSITE" id="PS01186">
    <property type="entry name" value="EGF_2"/>
    <property type="match status" value="7"/>
</dbReference>
<evidence type="ECO:0000256" key="6">
    <source>
        <dbReference type="PROSITE-ProRule" id="PRU00076"/>
    </source>
</evidence>
<dbReference type="FunFam" id="2.10.25.10:FF:000173">
    <property type="entry name" value="Neurogenic locus notch protein 2"/>
    <property type="match status" value="1"/>
</dbReference>
<dbReference type="GeneID" id="114248768"/>
<protein>
    <submittedName>
        <fullName evidence="12">Delta and Notch-like epidermal growth factor-related receptor isoform X1</fullName>
    </submittedName>
</protein>
<evidence type="ECO:0000256" key="2">
    <source>
        <dbReference type="ARBA" id="ARBA00022729"/>
    </source>
</evidence>
<evidence type="ECO:0000256" key="3">
    <source>
        <dbReference type="ARBA" id="ARBA00022737"/>
    </source>
</evidence>
<dbReference type="PANTHER" id="PTHR24049:SF30">
    <property type="match status" value="1"/>
</dbReference>
<name>A0A6J2K6R6_BOMMA</name>
<keyword evidence="1 6" id="KW-0245">EGF-like domain</keyword>
<dbReference type="SMART" id="SM00179">
    <property type="entry name" value="EGF_CA"/>
    <property type="match status" value="6"/>
</dbReference>
<dbReference type="GO" id="GO:0040008">
    <property type="term" value="P:regulation of growth"/>
    <property type="evidence" value="ECO:0007669"/>
    <property type="project" value="UniProtKB-ARBA"/>
</dbReference>
<dbReference type="InterPro" id="IPR001881">
    <property type="entry name" value="EGF-like_Ca-bd_dom"/>
</dbReference>
<dbReference type="Pfam" id="PF00008">
    <property type="entry name" value="EGF"/>
    <property type="match status" value="5"/>
</dbReference>
<dbReference type="FunFam" id="2.10.25.10:FF:000472">
    <property type="entry name" value="Uncharacterized protein, isoform A"/>
    <property type="match status" value="1"/>
</dbReference>
<feature type="disulfide bond" evidence="6">
    <location>
        <begin position="346"/>
        <end position="355"/>
    </location>
</feature>
<keyword evidence="3" id="KW-0677">Repeat</keyword>
<dbReference type="GO" id="GO:0050769">
    <property type="term" value="P:positive regulation of neurogenesis"/>
    <property type="evidence" value="ECO:0007669"/>
    <property type="project" value="UniProtKB-ARBA"/>
</dbReference>
<dbReference type="PROSITE" id="PS00010">
    <property type="entry name" value="ASX_HYDROXYL"/>
    <property type="match status" value="2"/>
</dbReference>
<dbReference type="SMART" id="SM00181">
    <property type="entry name" value="EGF"/>
    <property type="match status" value="7"/>
</dbReference>
<dbReference type="InterPro" id="IPR000152">
    <property type="entry name" value="EGF-type_Asp/Asn_hydroxyl_site"/>
</dbReference>
<dbReference type="SUPFAM" id="SSF57196">
    <property type="entry name" value="EGF/Laminin"/>
    <property type="match status" value="3"/>
</dbReference>
<sequence length="741" mass="79859">MWSESWYHKMNGETRTSWRSFMSLALILLALVSSCLGEYTLSSKNGIKTESSLEALLKIGSTNTSVESATVMSPTITSTTKKNTKTIARFTTENPTNAPHFTSKVYIGTKGEVKSARRQKLNTSSSALGTPAHSPARLQERLGAIDCDLPVLPRESRLWRGNETHELNLPVTMAEECTAGGGGAADEECPPVIVSWEGSADIQSGDILIVRIVDSLLLDALVQNQLKNDTLGTNTSLADGERVHRALTQPAVYQVTRQGHEHCDVSDGMLLDITPLAEDGAKLFTLYDKDLTEGVNLLIVVSDNWGSQCVRLKVTVKSDNCGETQDCSGKGVCYTNVSMEGYECQCCSGFVGPHCEDRDSCNPSPCLNSGICVDVTQPPTGNGSNYRCLCPYGFSGKRCENDPCYSAPCLNGGSCMSMAVNGTTSFHCACPDGWTGARCEFSMIGGACTSNPCVKGICIEQIDGDVEEPDYKCFCQPGYTGEQCELEYNECESSPCGNGGTCTDRVGGFECTCGRGYTGNTCQLKVDLCSPNPCSESRYCVDRGNTYTCECPHGYIGEECDILAGSVTAPDGYPRRNPCDNFPCAHGGTCWSAAGSFYCSCRPGYTGKLCEEDFILESVIRGETVDSEQRGGGSVREVRMPLGLYHDRLHNVYIAAGTLGAAIAIVGVVVTACHCRVNKTYSRLLSRLSRVTEPGPPHHWLQDKRTPLAPASYPPPSAGLDSADMYYTLDFSDSQSSPLIQ</sequence>
<feature type="domain" description="EGF-like" evidence="10">
    <location>
        <begin position="357"/>
        <end position="400"/>
    </location>
</feature>
<feature type="domain" description="EGF-like" evidence="10">
    <location>
        <begin position="575"/>
        <end position="611"/>
    </location>
</feature>
<dbReference type="GO" id="GO:0120035">
    <property type="term" value="P:regulation of plasma membrane bounded cell projection organization"/>
    <property type="evidence" value="ECO:0007669"/>
    <property type="project" value="UniProtKB-ARBA"/>
</dbReference>